<reference evidence="1 2" key="1">
    <citation type="submission" date="2023-01" db="EMBL/GenBank/DDBJ databases">
        <title>Novel species of the genus Vogesella isolated from rivers.</title>
        <authorList>
            <person name="Lu H."/>
        </authorList>
    </citation>
    <scope>NUCLEOTIDE SEQUENCE [LARGE SCALE GENOMIC DNA]</scope>
    <source>
        <strain evidence="1 2">DC21W</strain>
    </source>
</reference>
<name>A0ABT5IVP1_9NEIS</name>
<evidence type="ECO:0000313" key="1">
    <source>
        <dbReference type="EMBL" id="MDC7716639.1"/>
    </source>
</evidence>
<dbReference type="EMBL" id="JAQQLF010000006">
    <property type="protein sequence ID" value="MDC7716639.1"/>
    <property type="molecule type" value="Genomic_DNA"/>
</dbReference>
<evidence type="ECO:0000313" key="2">
    <source>
        <dbReference type="Proteomes" id="UP001219956"/>
    </source>
</evidence>
<proteinExistence type="predicted"/>
<dbReference type="SUPFAM" id="SSF46785">
    <property type="entry name" value="Winged helix' DNA-binding domain"/>
    <property type="match status" value="1"/>
</dbReference>
<dbReference type="InterPro" id="IPR036390">
    <property type="entry name" value="WH_DNA-bd_sf"/>
</dbReference>
<gene>
    <name evidence="1" type="ORF">PQU95_05355</name>
</gene>
<dbReference type="Proteomes" id="UP001219956">
    <property type="component" value="Unassembled WGS sequence"/>
</dbReference>
<protein>
    <recommendedName>
        <fullName evidence="3">HTH crp-type domain-containing protein</fullName>
    </recommendedName>
</protein>
<comment type="caution">
    <text evidence="1">The sequence shown here is derived from an EMBL/GenBank/DDBJ whole genome shotgun (WGS) entry which is preliminary data.</text>
</comment>
<dbReference type="RefSeq" id="WP_272751036.1">
    <property type="nucleotide sequence ID" value="NZ_JAQQLF010000006.1"/>
</dbReference>
<accession>A0ABT5IVP1</accession>
<evidence type="ECO:0008006" key="3">
    <source>
        <dbReference type="Google" id="ProtNLM"/>
    </source>
</evidence>
<organism evidence="1 2">
    <name type="scientific">Vogesella aquatica</name>
    <dbReference type="NCBI Taxonomy" id="2984206"/>
    <lineage>
        <taxon>Bacteria</taxon>
        <taxon>Pseudomonadati</taxon>
        <taxon>Pseudomonadota</taxon>
        <taxon>Betaproteobacteria</taxon>
        <taxon>Neisseriales</taxon>
        <taxon>Chromobacteriaceae</taxon>
        <taxon>Vogesella</taxon>
    </lineage>
</organism>
<sequence>MNKTPWPIASICSYPACLRQEHIPAHCLQQFRQPEADTNHAACLAALVNHLQTEQARSQVALFDGDLVKAYLLSEISSRHPVAQARHGLAAEDYAFSNIHSLAEATGYPRETVRRKVLQLVEAGWVTRLPNGGLLVSHEKQASYHQLLLGQADLIVRTAEKLKALQAAAREGGA</sequence>
<keyword evidence="2" id="KW-1185">Reference proteome</keyword>